<accession>E6QN72</accession>
<gene>
    <name evidence="1" type="ORF">CARN6_2180</name>
</gene>
<sequence length="289" mass="32904">MKRKHLILADLHPWLRAAATLLVALSSLAGFAQLPALSDAQAQAMVRRVLKIEDISIHPTTHLMRYRLCKRSPRLATTKWIVETQDGDVAHLVAFNDQPLSPDRQQLEDNRIHALLSDPALQRHRLQREAQDSERLRKIIHALPDAFLYHYADILNTPQGAVYRLIFQPNPAFNPVDLETQVLKAMAGELWIDVASQRVTRLQCTRIRDIEYGWGFFGKLDKGGSLLIEQQNIGANQWRITRMVLAMNARLLFKPVQLDTTLEMSDYAPVPSGIDYRQGISILEQLPPK</sequence>
<organism evidence="1">
    <name type="scientific">mine drainage metagenome</name>
    <dbReference type="NCBI Taxonomy" id="410659"/>
    <lineage>
        <taxon>unclassified sequences</taxon>
        <taxon>metagenomes</taxon>
        <taxon>ecological metagenomes</taxon>
    </lineage>
</organism>
<comment type="caution">
    <text evidence="1">The sequence shown here is derived from an EMBL/GenBank/DDBJ whole genome shotgun (WGS) entry which is preliminary data.</text>
</comment>
<reference evidence="1" key="1">
    <citation type="submission" date="2009-10" db="EMBL/GenBank/DDBJ databases">
        <title>Diversity of trophic interactions inside an arsenic-rich microbial ecosystem.</title>
        <authorList>
            <person name="Bertin P.N."/>
            <person name="Heinrich-Salmeron A."/>
            <person name="Pelletier E."/>
            <person name="Goulhen-Chollet F."/>
            <person name="Arsene-Ploetze F."/>
            <person name="Gallien S."/>
            <person name="Calteau A."/>
            <person name="Vallenet D."/>
            <person name="Casiot C."/>
            <person name="Chane-Woon-Ming B."/>
            <person name="Giloteaux L."/>
            <person name="Barakat M."/>
            <person name="Bonnefoy V."/>
            <person name="Bruneel O."/>
            <person name="Chandler M."/>
            <person name="Cleiss J."/>
            <person name="Duran R."/>
            <person name="Elbaz-Poulichet F."/>
            <person name="Fonknechten N."/>
            <person name="Lauga B."/>
            <person name="Mornico D."/>
            <person name="Ortet P."/>
            <person name="Schaeffer C."/>
            <person name="Siguier P."/>
            <person name="Alexander Thil Smith A."/>
            <person name="Van Dorsselaer A."/>
            <person name="Weissenbach J."/>
            <person name="Medigue C."/>
            <person name="Le Paslier D."/>
        </authorList>
    </citation>
    <scope>NUCLEOTIDE SEQUENCE</scope>
</reference>
<dbReference type="AlphaFoldDB" id="E6QN72"/>
<name>E6QN72_9ZZZZ</name>
<evidence type="ECO:0000313" key="1">
    <source>
        <dbReference type="EMBL" id="CBI08689.1"/>
    </source>
</evidence>
<dbReference type="EMBL" id="CABQ01000251">
    <property type="protein sequence ID" value="CBI08689.1"/>
    <property type="molecule type" value="Genomic_DNA"/>
</dbReference>
<proteinExistence type="predicted"/>
<protein>
    <submittedName>
        <fullName evidence="1">Uncharacterized protein</fullName>
    </submittedName>
</protein>